<dbReference type="PANTHER" id="PTHR31151:SF0">
    <property type="entry name" value="PROLINE-TRNA LIGASE (DUF1680)"/>
    <property type="match status" value="1"/>
</dbReference>
<dbReference type="Proteomes" id="UP000287394">
    <property type="component" value="Chromosome"/>
</dbReference>
<dbReference type="InterPro" id="IPR049046">
    <property type="entry name" value="Beta-AFase-like_GH127_middle"/>
</dbReference>
<dbReference type="GO" id="GO:0005975">
    <property type="term" value="P:carbohydrate metabolic process"/>
    <property type="evidence" value="ECO:0007669"/>
    <property type="project" value="InterPro"/>
</dbReference>
<sequence length="819" mass="89957">MSTPKIDPPAAPSLTRRRFLQAVGAAGAGAALGVGAARPAHSLANREARVDSEEAIKDAVPCIARPLPLTDVRLTGGPLKHAQDLDAAYLLKLEPDRMMAYLRAQAGLAPKAKGYGGWDSDGKSLAGHIAGHYLSAVSLMYAATGDARFKQRADILAAEMKTVQDANGNGYLGAQEDGKKRYAELANGVIRSGGFDLNGLWSPWYVEHKIFAGLRDAYRYTGNKTALSVEKKFAGWVEATLAGLDDAQDQKMLNTEFGGMNEALADLYADTGDKRWLALSDKFQHRAVLEPLARRQDILGGLHGNTQIPKLIGSLSRYVYTGDAADGVAARFFWDTVVEHHTFATGGHGQNEYFGPPDQLSAHVDGRTDESCNVYNMLKMTRELFALDPDIKYAEFHERALFNHVLGSMDPEDGRTCYMVPVGQGVQREYQDMFESFTCCVGTGMENHALHGYGIYYTAGEKLWVNLYAPTIADWKAKGARLSMSTNFPEGETATLTITLKSPKELTLALRRPRWAGEGFRVAINGKPVAALPRPGAYVELKRRWKSGDTVTLSLPKTLRMEPLPDNPSRVALMWGPLVLAGDLGPERDDDAPRPPVPVFTTAERPVAEWLKPAANAPGQFQSIGAGRNPGGAGQAMEVQFTPFYRLHRRTYAAYWDLYTSEEWTKKAAEIAAEQETQRKLDAATVAFAQPGQMQTERDFNQQGEETEPDRLMGRAGRRGRQWFSFDLPVDPAHPMALIVTYNAQERDTRIFDILVNGVKVGAETVERGLTPKFYDVTYAIPSDVVSGKTKVTVRFQTAGGKEIAAVYGIRMIRSDQAR</sequence>
<dbReference type="Pfam" id="PF07944">
    <property type="entry name" value="Beta-AFase-like_GH127_cat"/>
    <property type="match status" value="1"/>
</dbReference>
<keyword evidence="2" id="KW-1185">Reference proteome</keyword>
<dbReference type="PROSITE" id="PS51318">
    <property type="entry name" value="TAT"/>
    <property type="match status" value="1"/>
</dbReference>
<dbReference type="InterPro" id="IPR012878">
    <property type="entry name" value="Beta-AFase-like_GH127_cat"/>
</dbReference>
<dbReference type="NCBIfam" id="TIGR01409">
    <property type="entry name" value="TAT_signal_seq"/>
    <property type="match status" value="1"/>
</dbReference>
<dbReference type="AlphaFoldDB" id="A0A402D6I3"/>
<dbReference type="Pfam" id="PF20736">
    <property type="entry name" value="Glyco_hydro127M"/>
    <property type="match status" value="1"/>
</dbReference>
<protein>
    <submittedName>
        <fullName evidence="1">Uncharacterized protein</fullName>
    </submittedName>
</protein>
<dbReference type="OrthoDB" id="9757939at2"/>
<dbReference type="SUPFAM" id="SSF48208">
    <property type="entry name" value="Six-hairpin glycosidases"/>
    <property type="match status" value="1"/>
</dbReference>
<dbReference type="PANTHER" id="PTHR31151">
    <property type="entry name" value="PROLINE-TRNA LIGASE (DUF1680)"/>
    <property type="match status" value="1"/>
</dbReference>
<dbReference type="Pfam" id="PF20620">
    <property type="entry name" value="DUF6805"/>
    <property type="match status" value="1"/>
</dbReference>
<dbReference type="RefSeq" id="WP_119325060.1">
    <property type="nucleotide sequence ID" value="NZ_AP025739.1"/>
</dbReference>
<organism evidence="1 2">
    <name type="scientific">Capsulimonas corticalis</name>
    <dbReference type="NCBI Taxonomy" id="2219043"/>
    <lineage>
        <taxon>Bacteria</taxon>
        <taxon>Bacillati</taxon>
        <taxon>Armatimonadota</taxon>
        <taxon>Armatimonadia</taxon>
        <taxon>Capsulimonadales</taxon>
        <taxon>Capsulimonadaceae</taxon>
        <taxon>Capsulimonas</taxon>
    </lineage>
</organism>
<dbReference type="KEGG" id="ccot:CCAX7_45070"/>
<reference evidence="1 2" key="1">
    <citation type="journal article" date="2019" name="Int. J. Syst. Evol. Microbiol.">
        <title>Capsulimonas corticalis gen. nov., sp. nov., an aerobic capsulated bacterium, of a novel bacterial order, Capsulimonadales ord. nov., of the class Armatimonadia of the phylum Armatimonadetes.</title>
        <authorList>
            <person name="Li J."/>
            <person name="Kudo C."/>
            <person name="Tonouchi A."/>
        </authorList>
    </citation>
    <scope>NUCLEOTIDE SEQUENCE [LARGE SCALE GENOMIC DNA]</scope>
    <source>
        <strain evidence="1 2">AX-7</strain>
    </source>
</reference>
<dbReference type="InterPro" id="IPR019546">
    <property type="entry name" value="TAT_signal_bac_arc"/>
</dbReference>
<evidence type="ECO:0000313" key="2">
    <source>
        <dbReference type="Proteomes" id="UP000287394"/>
    </source>
</evidence>
<proteinExistence type="predicted"/>
<evidence type="ECO:0000313" key="1">
    <source>
        <dbReference type="EMBL" id="BDI32456.1"/>
    </source>
</evidence>
<dbReference type="InterPro" id="IPR006311">
    <property type="entry name" value="TAT_signal"/>
</dbReference>
<name>A0A402D6I3_9BACT</name>
<dbReference type="EMBL" id="AP025739">
    <property type="protein sequence ID" value="BDI32456.1"/>
    <property type="molecule type" value="Genomic_DNA"/>
</dbReference>
<gene>
    <name evidence="1" type="ORF">CCAX7_45070</name>
</gene>
<dbReference type="InterPro" id="IPR008928">
    <property type="entry name" value="6-hairpin_glycosidase_sf"/>
</dbReference>
<accession>A0A402D6I3</accession>
<dbReference type="InterPro" id="IPR046544">
    <property type="entry name" value="GH146_SB_dom"/>
</dbReference>